<proteinExistence type="predicted"/>
<accession>A0AA35JL18</accession>
<feature type="compositionally biased region" description="Polar residues" evidence="1">
    <location>
        <begin position="940"/>
        <end position="952"/>
    </location>
</feature>
<feature type="domain" description="Cation channel sperm-associated targeting subunit tau C2" evidence="2">
    <location>
        <begin position="114"/>
        <end position="254"/>
    </location>
</feature>
<feature type="compositionally biased region" description="Low complexity" evidence="1">
    <location>
        <begin position="434"/>
        <end position="445"/>
    </location>
</feature>
<dbReference type="EMBL" id="OX395126">
    <property type="protein sequence ID" value="CAI5761957.1"/>
    <property type="molecule type" value="Genomic_DNA"/>
</dbReference>
<dbReference type="PANTHER" id="PTHR21665">
    <property type="entry name" value="CATION CHANNEL SPERM-ASSOCIATED TARGETING SUBUNIT TAU"/>
    <property type="match status" value="1"/>
</dbReference>
<sequence length="1639" mass="181861">MRSLFGRKAVEPPNRGAPADDTPPPPSSAPRGSVTSSGGAEASPSAVAPRYSLSTILRLRGLSPGESDSVGAEGGPSAEKFKGERARSLLMMLMRNQKASEESTVNRYLDVHNLIPCGDVNGLLAVSVKQCKDFTPKFDVKHDTYLLIRISIDKIMKCTNPQVFRPSKKQIPINFGDVRYFSLKVPKQRSDPRNRITLELVGFDGPKDFPRLYGNANMHLYEVIRKQSFIETCAFRIRNMVFCTAEVEYMFCYGCLGYGYSHQLKLPGADPAKAVAYSMFLRVPPPEDRRDTISNAIKPLRLDYPAFLSPDLNVSVAKIHLEKPKPSEHYKSLQEALHQPPRERLEKLKTEYRNLKTWHEKADYLDQLILKKGPKVKPGQTKVSRFKEAVGKIQRPQASTVYTSSASEVMSHENISSFAGEDMKKWTSQMSALSSRPSGPVPSRRNLFSSEQIPQPAETTPPVPALTVTPNPMSSPVSSDGENMKDMVVREQVHPDSSDGENMKDIVVRERLHPASETSLSSSVGSAAKTSEARDSESLASLGHERKVTEEEIPVIVKKPPIKEYLPVPIQESQPKSEVSVSVSPQFVAPPRPSDSVVEPVQQLPWKSMFQEAVFSGNKFEPFLRSVSKVQPPPPIFGKGDVGPLEKTYPSDANKEREDQDPPDGMSLTKVASGLDTKLIKSSGELSILRLIERKMDLEEEDQKRGMQDEKASEPLAVTSGSSEKTLEDKLAEQAEIKQVEISFEKSLEDVLADKLVKVVAVSSILSKNLENIVAEGLSEAKLSETLEDSSLPGDNKCLPEERKMSGEKVAEPDVTKLTAAVSQNLQAHLIDKLCEEGIITDTDLPEKDQIVSFPITADLLKRRKSLSRESMSQTEITTLKSLSEHPSRTTIKAESVQHSKESSKETIKESSKESELVVTGTGLSESKIDGDREAASYPKTDSSSVEQTNAKTDLRKEPSKQSLEIIRVMLPVNTDTDNIKQRLSIHDALLEKILKAEIRSLKSLLSKEHQDHFKDQLSAAGLKGEDLKTVCRKLSLAVKGDDSVTPEKAALQEWQNSSSEGLAKETLAVNESIQNLFEVLSENEIANLKNALNKKIQDHLSDRLSKIGMITESELKRILGNLFPVVEKLAKTDEGSDEQSTQLDTQSLHDRFSEEELQNLKSLLSRLLNEGHRDKLSDSEVQGLTSVLEKSFEDLPIQNSSETGISQEVEIKDECRTISLPDVEESQRVSKTDVSERGKVPSKESLHKISTASEKHKIEREAVDLSVTSLLEVETRSQETQTMGQPKKVKHKKESHRLPKYNDNLIIPNITRTTFDVGLKSRSPEETSKRISEPFATSFLSARDIGIQSEAKNYFCHKPPSFISKPPFPVNPQTFLFLHSESEEDAKPAVKHHQKAKRKKSDIKKDSGSHQQASISTQTRRERVPTGSTSKEILKEKSKRHPSVSPKLSATENRKDSKATASPSSTRRESLKQKSEKKRDTEVKPKKSLTKTAVLSDPQLQNHSKNISEKSSTTKIPAPGRTKGSTLNIAGPDDIDMEAYRHLEKAVERALLDLGRVPEGSSSQGRPTPAPSSTTLINRDSPRSYLSAVETPRNQAGSITEMLNNQEQILKMTPDQLEVVLRILQNILRQNARPPNNG</sequence>
<feature type="compositionally biased region" description="Basic and acidic residues" evidence="1">
    <location>
        <begin position="1467"/>
        <end position="1486"/>
    </location>
</feature>
<organism evidence="3 4">
    <name type="scientific">Podarcis lilfordi</name>
    <name type="common">Lilford's wall lizard</name>
    <dbReference type="NCBI Taxonomy" id="74358"/>
    <lineage>
        <taxon>Eukaryota</taxon>
        <taxon>Metazoa</taxon>
        <taxon>Chordata</taxon>
        <taxon>Craniata</taxon>
        <taxon>Vertebrata</taxon>
        <taxon>Euteleostomi</taxon>
        <taxon>Lepidosauria</taxon>
        <taxon>Squamata</taxon>
        <taxon>Bifurcata</taxon>
        <taxon>Unidentata</taxon>
        <taxon>Episquamata</taxon>
        <taxon>Laterata</taxon>
        <taxon>Lacertibaenia</taxon>
        <taxon>Lacertidae</taxon>
        <taxon>Podarcis</taxon>
    </lineage>
</organism>
<feature type="compositionally biased region" description="Polar residues" evidence="1">
    <location>
        <begin position="1410"/>
        <end position="1419"/>
    </location>
</feature>
<evidence type="ECO:0000313" key="4">
    <source>
        <dbReference type="Proteomes" id="UP001178461"/>
    </source>
</evidence>
<feature type="compositionally biased region" description="Polar residues" evidence="1">
    <location>
        <begin position="516"/>
        <end position="529"/>
    </location>
</feature>
<feature type="region of interest" description="Disordered" evidence="1">
    <location>
        <begin position="429"/>
        <end position="482"/>
    </location>
</feature>
<feature type="compositionally biased region" description="Basic and acidic residues" evidence="1">
    <location>
        <begin position="1226"/>
        <end position="1254"/>
    </location>
</feature>
<reference evidence="3" key="1">
    <citation type="submission" date="2022-12" db="EMBL/GenBank/DDBJ databases">
        <authorList>
            <person name="Alioto T."/>
            <person name="Alioto T."/>
            <person name="Gomez Garrido J."/>
        </authorList>
    </citation>
    <scope>NUCLEOTIDE SEQUENCE</scope>
</reference>
<dbReference type="Pfam" id="PF15729">
    <property type="entry name" value="CTSRT"/>
    <property type="match status" value="1"/>
</dbReference>
<gene>
    <name evidence="3" type="ORF">PODLI_1B001855</name>
</gene>
<dbReference type="Proteomes" id="UP001178461">
    <property type="component" value="Chromosome 1"/>
</dbReference>
<feature type="region of interest" description="Disordered" evidence="1">
    <location>
        <begin position="1384"/>
        <end position="1531"/>
    </location>
</feature>
<feature type="region of interest" description="Disordered" evidence="1">
    <location>
        <begin position="867"/>
        <end position="959"/>
    </location>
</feature>
<protein>
    <recommendedName>
        <fullName evidence="2">Cation channel sperm-associated targeting subunit tau C2 domain-containing protein</fullName>
    </recommendedName>
</protein>
<feature type="region of interest" description="Disordered" evidence="1">
    <location>
        <begin position="513"/>
        <end position="545"/>
    </location>
</feature>
<feature type="compositionally biased region" description="Polar residues" evidence="1">
    <location>
        <begin position="869"/>
        <end position="882"/>
    </location>
</feature>
<feature type="region of interest" description="Disordered" evidence="1">
    <location>
        <begin position="786"/>
        <end position="810"/>
    </location>
</feature>
<evidence type="ECO:0000259" key="2">
    <source>
        <dbReference type="Pfam" id="PF15729"/>
    </source>
</evidence>
<feature type="compositionally biased region" description="Basic and acidic residues" evidence="1">
    <location>
        <begin position="896"/>
        <end position="916"/>
    </location>
</feature>
<feature type="compositionally biased region" description="Polar residues" evidence="1">
    <location>
        <begin position="1561"/>
        <end position="1579"/>
    </location>
</feature>
<dbReference type="InterPro" id="IPR031462">
    <property type="entry name" value="CTSRT"/>
</dbReference>
<name>A0AA35JL18_9SAUR</name>
<feature type="region of interest" description="Disordered" evidence="1">
    <location>
        <begin position="1277"/>
        <end position="1296"/>
    </location>
</feature>
<feature type="compositionally biased region" description="Basic residues" evidence="1">
    <location>
        <begin position="1390"/>
        <end position="1403"/>
    </location>
</feature>
<keyword evidence="4" id="KW-1185">Reference proteome</keyword>
<feature type="compositionally biased region" description="Basic and acidic residues" evidence="1">
    <location>
        <begin position="699"/>
        <end position="713"/>
    </location>
</feature>
<evidence type="ECO:0000256" key="1">
    <source>
        <dbReference type="SAM" id="MobiDB-lite"/>
    </source>
</evidence>
<feature type="compositionally biased region" description="Basic and acidic residues" evidence="1">
    <location>
        <begin position="531"/>
        <end position="545"/>
    </location>
</feature>
<dbReference type="InterPro" id="IPR048363">
    <property type="entry name" value="CTSRT_C2"/>
</dbReference>
<feature type="region of interest" description="Disordered" evidence="1">
    <location>
        <begin position="630"/>
        <end position="669"/>
    </location>
</feature>
<feature type="region of interest" description="Disordered" evidence="1">
    <location>
        <begin position="699"/>
        <end position="725"/>
    </location>
</feature>
<dbReference type="PANTHER" id="PTHR21665:SF2">
    <property type="entry name" value="CATION CHANNEL SPERM-ASSOCIATED TARGETING SUBUNIT TAU"/>
    <property type="match status" value="1"/>
</dbReference>
<feature type="region of interest" description="Disordered" evidence="1">
    <location>
        <begin position="1223"/>
        <end position="1254"/>
    </location>
</feature>
<evidence type="ECO:0000313" key="3">
    <source>
        <dbReference type="EMBL" id="CAI5761957.1"/>
    </source>
</evidence>
<feature type="compositionally biased region" description="Basic and acidic residues" evidence="1">
    <location>
        <begin position="798"/>
        <end position="810"/>
    </location>
</feature>
<feature type="compositionally biased region" description="Polar residues" evidence="1">
    <location>
        <begin position="1491"/>
        <end position="1516"/>
    </location>
</feature>
<feature type="region of interest" description="Disordered" evidence="1">
    <location>
        <begin position="1"/>
        <end position="47"/>
    </location>
</feature>
<feature type="region of interest" description="Disordered" evidence="1">
    <location>
        <begin position="1557"/>
        <end position="1593"/>
    </location>
</feature>